<evidence type="ECO:0000256" key="1">
    <source>
        <dbReference type="SAM" id="MobiDB-lite"/>
    </source>
</evidence>
<evidence type="ECO:0000313" key="4">
    <source>
        <dbReference type="Proteomes" id="UP000238348"/>
    </source>
</evidence>
<protein>
    <submittedName>
        <fullName evidence="3">Mitogen-activated protein kinase 6</fullName>
    </submittedName>
</protein>
<feature type="chain" id="PRO_5014979336" evidence="2">
    <location>
        <begin position="26"/>
        <end position="173"/>
    </location>
</feature>
<feature type="region of interest" description="Disordered" evidence="1">
    <location>
        <begin position="44"/>
        <end position="86"/>
    </location>
</feature>
<dbReference type="AlphaFoldDB" id="A0A2L0ETV8"/>
<keyword evidence="2" id="KW-0732">Signal</keyword>
<sequence>MKQPMRATKLLAVFAVTTATPGLLALTACKSSDETEEIAPLPGDAAAPAATAPLPTATGTTPPATPTTAAPPAAATAKATPAQPAPAGASLLDAGIALLDAGAPKDAGTTTDGGTKTDAGALSTKLEACATKCQSILQSCLTPTFPADGGLPKLKDPKACEASFNACHTACAP</sequence>
<evidence type="ECO:0000313" key="3">
    <source>
        <dbReference type="EMBL" id="AUX42726.1"/>
    </source>
</evidence>
<accession>A0A2L0ETV8</accession>
<dbReference type="Proteomes" id="UP000238348">
    <property type="component" value="Chromosome"/>
</dbReference>
<proteinExistence type="predicted"/>
<dbReference type="GO" id="GO:0016301">
    <property type="term" value="F:kinase activity"/>
    <property type="evidence" value="ECO:0007669"/>
    <property type="project" value="UniProtKB-KW"/>
</dbReference>
<name>A0A2L0ETV8_SORCE</name>
<gene>
    <name evidence="3" type="ORF">SOCE26_041590</name>
</gene>
<dbReference type="EMBL" id="CP012673">
    <property type="protein sequence ID" value="AUX42726.1"/>
    <property type="molecule type" value="Genomic_DNA"/>
</dbReference>
<keyword evidence="3" id="KW-0418">Kinase</keyword>
<evidence type="ECO:0000256" key="2">
    <source>
        <dbReference type="SAM" id="SignalP"/>
    </source>
</evidence>
<feature type="signal peptide" evidence="2">
    <location>
        <begin position="1"/>
        <end position="25"/>
    </location>
</feature>
<organism evidence="3 4">
    <name type="scientific">Sorangium cellulosum</name>
    <name type="common">Polyangium cellulosum</name>
    <dbReference type="NCBI Taxonomy" id="56"/>
    <lineage>
        <taxon>Bacteria</taxon>
        <taxon>Pseudomonadati</taxon>
        <taxon>Myxococcota</taxon>
        <taxon>Polyangia</taxon>
        <taxon>Polyangiales</taxon>
        <taxon>Polyangiaceae</taxon>
        <taxon>Sorangium</taxon>
    </lineage>
</organism>
<keyword evidence="3" id="KW-0808">Transferase</keyword>
<dbReference type="PROSITE" id="PS51257">
    <property type="entry name" value="PROKAR_LIPOPROTEIN"/>
    <property type="match status" value="1"/>
</dbReference>
<reference evidence="3 4" key="1">
    <citation type="submission" date="2015-09" db="EMBL/GenBank/DDBJ databases">
        <title>Sorangium comparison.</title>
        <authorList>
            <person name="Zaburannyi N."/>
            <person name="Bunk B."/>
            <person name="Overmann J."/>
            <person name="Mueller R."/>
        </authorList>
    </citation>
    <scope>NUCLEOTIDE SEQUENCE [LARGE SCALE GENOMIC DNA]</scope>
    <source>
        <strain evidence="3 4">So ce26</strain>
    </source>
</reference>